<feature type="compositionally biased region" description="Gly residues" evidence="1">
    <location>
        <begin position="79"/>
        <end position="150"/>
    </location>
</feature>
<dbReference type="AlphaFoldDB" id="A0A918DXQ2"/>
<evidence type="ECO:0000256" key="1">
    <source>
        <dbReference type="SAM" id="MobiDB-lite"/>
    </source>
</evidence>
<organism evidence="3 4">
    <name type="scientific">Wenjunlia tyrosinilytica</name>
    <dbReference type="NCBI Taxonomy" id="1544741"/>
    <lineage>
        <taxon>Bacteria</taxon>
        <taxon>Bacillati</taxon>
        <taxon>Actinomycetota</taxon>
        <taxon>Actinomycetes</taxon>
        <taxon>Kitasatosporales</taxon>
        <taxon>Streptomycetaceae</taxon>
        <taxon>Wenjunlia</taxon>
    </lineage>
</organism>
<reference evidence="3" key="1">
    <citation type="journal article" date="2014" name="Int. J. Syst. Evol. Microbiol.">
        <title>Complete genome sequence of Corynebacterium casei LMG S-19264T (=DSM 44701T), isolated from a smear-ripened cheese.</title>
        <authorList>
            <consortium name="US DOE Joint Genome Institute (JGI-PGF)"/>
            <person name="Walter F."/>
            <person name="Albersmeier A."/>
            <person name="Kalinowski J."/>
            <person name="Ruckert C."/>
        </authorList>
    </citation>
    <scope>NUCLEOTIDE SEQUENCE</scope>
    <source>
        <strain evidence="3">CGMCC 4.7201</strain>
    </source>
</reference>
<feature type="region of interest" description="Disordered" evidence="1">
    <location>
        <begin position="42"/>
        <end position="165"/>
    </location>
</feature>
<keyword evidence="2" id="KW-1133">Transmembrane helix</keyword>
<comment type="caution">
    <text evidence="3">The sequence shown here is derived from an EMBL/GenBank/DDBJ whole genome shotgun (WGS) entry which is preliminary data.</text>
</comment>
<protein>
    <submittedName>
        <fullName evidence="3">Uncharacterized protein</fullName>
    </submittedName>
</protein>
<accession>A0A918DXQ2</accession>
<keyword evidence="2" id="KW-0812">Transmembrane</keyword>
<feature type="compositionally biased region" description="Low complexity" evidence="1">
    <location>
        <begin position="61"/>
        <end position="74"/>
    </location>
</feature>
<name>A0A918DXQ2_9ACTN</name>
<reference evidence="3" key="2">
    <citation type="submission" date="2020-09" db="EMBL/GenBank/DDBJ databases">
        <authorList>
            <person name="Sun Q."/>
            <person name="Zhou Y."/>
        </authorList>
    </citation>
    <scope>NUCLEOTIDE SEQUENCE</scope>
    <source>
        <strain evidence="3">CGMCC 4.7201</strain>
    </source>
</reference>
<feature type="transmembrane region" description="Helical" evidence="2">
    <location>
        <begin position="21"/>
        <end position="38"/>
    </location>
</feature>
<dbReference type="Proteomes" id="UP000641932">
    <property type="component" value="Unassembled WGS sequence"/>
</dbReference>
<proteinExistence type="predicted"/>
<dbReference type="EMBL" id="BMMS01000013">
    <property type="protein sequence ID" value="GGO89594.1"/>
    <property type="molecule type" value="Genomic_DNA"/>
</dbReference>
<keyword evidence="2" id="KW-0472">Membrane</keyword>
<gene>
    <name evidence="3" type="ORF">GCM10012280_33150</name>
</gene>
<evidence type="ECO:0000313" key="3">
    <source>
        <dbReference type="EMBL" id="GGO89594.1"/>
    </source>
</evidence>
<keyword evidence="4" id="KW-1185">Reference proteome</keyword>
<sequence>MDSMRHPVGPLPSSIYWRRRAVVLCLLALVIALIVWAVNSGTSGNKKNGAGGDDGRHPAHSITPSPGPSTGTPIDRPPGGTGGNSGTGGSPGSGGSAGTAGDTGAGGQDGGAGGTGSAGGAAGGSGGSGGSTGSVGGSSGAGGVDGGTSTGGTVPAGSTLPNCAPSKVKLTLRPEKNAYESDERPQFVLTITNSGSGTCKVDLGRASAVLKITNDSDDEVWTSDHCAKSPSPALVQVPGNGRTVRSYTWDRKHNASKCDSDARGAEAENGTYVVEVDIPGLGSAPATFTLKS</sequence>
<evidence type="ECO:0000313" key="4">
    <source>
        <dbReference type="Proteomes" id="UP000641932"/>
    </source>
</evidence>
<evidence type="ECO:0000256" key="2">
    <source>
        <dbReference type="SAM" id="Phobius"/>
    </source>
</evidence>